<dbReference type="SUPFAM" id="SSF103642">
    <property type="entry name" value="Sec-C motif"/>
    <property type="match status" value="1"/>
</dbReference>
<reference evidence="1 2" key="1">
    <citation type="journal article" date="2011" name="J. Bacteriol.">
        <title>Genome sequence of Haloplasma contractile, an unusual contractile bacterium from a deep-sea anoxic brine lake.</title>
        <authorList>
            <person name="Antunes A."/>
            <person name="Alam I."/>
            <person name="El Dorry H."/>
            <person name="Siam R."/>
            <person name="Robertson A."/>
            <person name="Bajic V.B."/>
            <person name="Stingl U."/>
        </authorList>
    </citation>
    <scope>NUCLEOTIDE SEQUENCE [LARGE SCALE GENOMIC DNA]</scope>
    <source>
        <strain evidence="1 2">SSD-17B</strain>
    </source>
</reference>
<dbReference type="Proteomes" id="UP000005707">
    <property type="component" value="Unassembled WGS sequence"/>
</dbReference>
<dbReference type="PANTHER" id="PTHR33747:SF1">
    <property type="entry name" value="ADENYLATE CYCLASE-ASSOCIATED CAP C-TERMINAL DOMAIN-CONTAINING PROTEIN"/>
    <property type="match status" value="1"/>
</dbReference>
<dbReference type="InParanoid" id="F7Q1T5"/>
<dbReference type="RefSeq" id="WP_008825258.1">
    <property type="nucleotide sequence ID" value="NZ_AFNU02000005.1"/>
</dbReference>
<protein>
    <submittedName>
        <fullName evidence="1">SECA protein</fullName>
    </submittedName>
</protein>
<name>F7Q1T5_9MOLU</name>
<dbReference type="eggNOG" id="COG3012">
    <property type="taxonomic scope" value="Bacteria"/>
</dbReference>
<evidence type="ECO:0000313" key="2">
    <source>
        <dbReference type="Proteomes" id="UP000005707"/>
    </source>
</evidence>
<dbReference type="EMBL" id="AFNU02000005">
    <property type="protein sequence ID" value="ERJ12252.1"/>
    <property type="molecule type" value="Genomic_DNA"/>
</dbReference>
<dbReference type="PANTHER" id="PTHR33747">
    <property type="entry name" value="UPF0225 PROTEIN SCO1677"/>
    <property type="match status" value="1"/>
</dbReference>
<dbReference type="OrthoDB" id="9814022at2"/>
<reference evidence="1 2" key="2">
    <citation type="journal article" date="2013" name="PLoS ONE">
        <title>INDIGO - INtegrated Data Warehouse of MIcrobial GenOmes with Examples from the Red Sea Extremophiles.</title>
        <authorList>
            <person name="Alam I."/>
            <person name="Antunes A."/>
            <person name="Kamau A.A."/>
            <person name="Ba Alawi W."/>
            <person name="Kalkatawi M."/>
            <person name="Stingl U."/>
            <person name="Bajic V.B."/>
        </authorList>
    </citation>
    <scope>NUCLEOTIDE SEQUENCE [LARGE SCALE GENOMIC DNA]</scope>
    <source>
        <strain evidence="1 2">SSD-17B</strain>
    </source>
</reference>
<proteinExistence type="predicted"/>
<evidence type="ECO:0000313" key="1">
    <source>
        <dbReference type="EMBL" id="ERJ12252.1"/>
    </source>
</evidence>
<dbReference type="AlphaFoldDB" id="F7Q1T5"/>
<dbReference type="STRING" id="1033810.HLPCO_001779"/>
<sequence length="434" mass="50748">MPNKQDHGKMILDGLMRMKDDFENRRQRDMWKYKYKGNSIHDCLSLLTKDHLNDIRNTLLINIPSNLKKADLLERLETYFYRFLKTIFPYFTNTQYEFIKKLVQNNGILRYKEKDEKIVLFLLKAGIAFPVMMDSEQVVILPKETIEFYETEVETPELINMFKHNTEMIKATKGLLQYYGILSYDMLIKIMVSFYPDLDIDFGAVIRVVKIEVGCNNHLTEYRGYLHLSGIDWKIIDPIIEDPQRANYDYYPINKFRAISAGSPSFLEETPEIKHLMAYLNYNFNINQDELKELMRELVFYIRTGQHMNIYMKLIEANFEISDIEEAQEIANMLQALHNNTRLWPLKGYTPLEARESTPFNVEAPVMETSKVNVQAPFIETFHTKVQAPIMETSQSNIQDSQTNNPTVSKPKVGRNAPCPCGSGKKYKKCCLEL</sequence>
<keyword evidence="2" id="KW-1185">Reference proteome</keyword>
<organism evidence="1 2">
    <name type="scientific">Haloplasma contractile SSD-17B</name>
    <dbReference type="NCBI Taxonomy" id="1033810"/>
    <lineage>
        <taxon>Bacteria</taxon>
        <taxon>Bacillati</taxon>
        <taxon>Mycoplasmatota</taxon>
        <taxon>Mollicutes</taxon>
        <taxon>Haloplasmatales</taxon>
        <taxon>Haloplasmataceae</taxon>
        <taxon>Haloplasma</taxon>
    </lineage>
</organism>
<dbReference type="InterPro" id="IPR004027">
    <property type="entry name" value="SEC_C_motif"/>
</dbReference>
<dbReference type="Pfam" id="PF02810">
    <property type="entry name" value="SEC-C"/>
    <property type="match status" value="1"/>
</dbReference>
<gene>
    <name evidence="1" type="ORF">HLPCO_001779</name>
</gene>
<accession>F7Q1T5</accession>
<comment type="caution">
    <text evidence="1">The sequence shown here is derived from an EMBL/GenBank/DDBJ whole genome shotgun (WGS) entry which is preliminary data.</text>
</comment>
<dbReference type="Gene3D" id="3.10.450.50">
    <property type="match status" value="1"/>
</dbReference>